<evidence type="ECO:0000313" key="11">
    <source>
        <dbReference type="Proteomes" id="UP000595618"/>
    </source>
</evidence>
<dbReference type="Pfam" id="PF00203">
    <property type="entry name" value="Ribosomal_S19"/>
    <property type="match status" value="1"/>
</dbReference>
<evidence type="ECO:0000256" key="2">
    <source>
        <dbReference type="ARBA" id="ARBA00022730"/>
    </source>
</evidence>
<evidence type="ECO:0000256" key="8">
    <source>
        <dbReference type="RuleBase" id="RU003485"/>
    </source>
</evidence>
<dbReference type="InterPro" id="IPR020934">
    <property type="entry name" value="Ribosomal_uS19_CS"/>
</dbReference>
<evidence type="ECO:0000256" key="3">
    <source>
        <dbReference type="ARBA" id="ARBA00022884"/>
    </source>
</evidence>
<dbReference type="Proteomes" id="UP000595618">
    <property type="component" value="Chromosome"/>
</dbReference>
<comment type="function">
    <text evidence="7">Protein S19 forms a complex with S13 that binds strongly to the 16S ribosomal RNA.</text>
</comment>
<evidence type="ECO:0000256" key="5">
    <source>
        <dbReference type="ARBA" id="ARBA00023274"/>
    </source>
</evidence>
<proteinExistence type="inferred from homology"/>
<gene>
    <name evidence="7 10" type="primary">rpsS</name>
    <name evidence="10" type="ORF">HYW89_03420</name>
</gene>
<dbReference type="GO" id="GO:0019843">
    <property type="term" value="F:rRNA binding"/>
    <property type="evidence" value="ECO:0007669"/>
    <property type="project" value="UniProtKB-UniRule"/>
</dbReference>
<dbReference type="GO" id="GO:0005737">
    <property type="term" value="C:cytoplasm"/>
    <property type="evidence" value="ECO:0007669"/>
    <property type="project" value="UniProtKB-ARBA"/>
</dbReference>
<dbReference type="GO" id="GO:0000028">
    <property type="term" value="P:ribosomal small subunit assembly"/>
    <property type="evidence" value="ECO:0007669"/>
    <property type="project" value="TreeGrafter"/>
</dbReference>
<dbReference type="SUPFAM" id="SSF54570">
    <property type="entry name" value="Ribosomal protein S19"/>
    <property type="match status" value="1"/>
</dbReference>
<evidence type="ECO:0000256" key="1">
    <source>
        <dbReference type="ARBA" id="ARBA00007345"/>
    </source>
</evidence>
<keyword evidence="2 7" id="KW-0699">rRNA-binding</keyword>
<comment type="similarity">
    <text evidence="1 7 8">Belongs to the universal ribosomal protein uS19 family.</text>
</comment>
<evidence type="ECO:0000256" key="7">
    <source>
        <dbReference type="HAMAP-Rule" id="MF_00531"/>
    </source>
</evidence>
<keyword evidence="4 7" id="KW-0689">Ribosomal protein</keyword>
<dbReference type="InterPro" id="IPR005732">
    <property type="entry name" value="Ribosomal_uS19_bac-type"/>
</dbReference>
<sequence length="110" mass="12449">MARSLKKGPYVHPSILKHMSRIRTGSKTVIKTWSRDSTITPEMIGYTFGVHNGRNFIEIKVMEDMVGHKLGEFAPTRKFVRHGGRMQRELEQKTEGAAKEKESAPKPAAK</sequence>
<dbReference type="PANTHER" id="PTHR11880:SF8">
    <property type="entry name" value="SMALL RIBOSOMAL SUBUNIT PROTEIN US19M"/>
    <property type="match status" value="1"/>
</dbReference>
<reference evidence="10 11" key="1">
    <citation type="submission" date="2020-07" db="EMBL/GenBank/DDBJ databases">
        <title>Huge and variable diversity of episymbiotic CPR bacteria and DPANN archaea in groundwater ecosystems.</title>
        <authorList>
            <person name="He C.Y."/>
            <person name="Keren R."/>
            <person name="Whittaker M."/>
            <person name="Farag I.F."/>
            <person name="Doudna J."/>
            <person name="Cate J.H.D."/>
            <person name="Banfield J.F."/>
        </authorList>
    </citation>
    <scope>NUCLEOTIDE SEQUENCE [LARGE SCALE GENOMIC DNA]</scope>
    <source>
        <strain evidence="10">NC_groundwater_541_Ag_S-0.1um_46_50</strain>
    </source>
</reference>
<dbReference type="AlphaFoldDB" id="A0A7T5RIY7"/>
<keyword evidence="3 7" id="KW-0694">RNA-binding</keyword>
<dbReference type="EMBL" id="CP066690">
    <property type="protein sequence ID" value="QQG45026.1"/>
    <property type="molecule type" value="Genomic_DNA"/>
</dbReference>
<feature type="compositionally biased region" description="Basic and acidic residues" evidence="9">
    <location>
        <begin position="86"/>
        <end position="104"/>
    </location>
</feature>
<organism evidence="10 11">
    <name type="scientific">Candidatus Sungiibacteriota bacterium</name>
    <dbReference type="NCBI Taxonomy" id="2750080"/>
    <lineage>
        <taxon>Bacteria</taxon>
        <taxon>Candidatus Sungiibacteriota</taxon>
    </lineage>
</organism>
<dbReference type="InterPro" id="IPR002222">
    <property type="entry name" value="Ribosomal_uS19"/>
</dbReference>
<evidence type="ECO:0000313" key="10">
    <source>
        <dbReference type="EMBL" id="QQG45026.1"/>
    </source>
</evidence>
<dbReference type="GO" id="GO:0006412">
    <property type="term" value="P:translation"/>
    <property type="evidence" value="ECO:0007669"/>
    <property type="project" value="UniProtKB-UniRule"/>
</dbReference>
<dbReference type="PRINTS" id="PR00975">
    <property type="entry name" value="RIBOSOMALS19"/>
</dbReference>
<accession>A0A7T5RIY7</accession>
<name>A0A7T5RIY7_9BACT</name>
<evidence type="ECO:0000256" key="4">
    <source>
        <dbReference type="ARBA" id="ARBA00022980"/>
    </source>
</evidence>
<dbReference type="PANTHER" id="PTHR11880">
    <property type="entry name" value="RIBOSOMAL PROTEIN S19P FAMILY MEMBER"/>
    <property type="match status" value="1"/>
</dbReference>
<dbReference type="HAMAP" id="MF_00531">
    <property type="entry name" value="Ribosomal_uS19"/>
    <property type="match status" value="1"/>
</dbReference>
<dbReference type="Gene3D" id="3.30.860.10">
    <property type="entry name" value="30s Ribosomal Protein S19, Chain A"/>
    <property type="match status" value="1"/>
</dbReference>
<protein>
    <recommendedName>
        <fullName evidence="6 7">Small ribosomal subunit protein uS19</fullName>
    </recommendedName>
</protein>
<dbReference type="GO" id="GO:0003735">
    <property type="term" value="F:structural constituent of ribosome"/>
    <property type="evidence" value="ECO:0007669"/>
    <property type="project" value="InterPro"/>
</dbReference>
<dbReference type="GO" id="GO:0015935">
    <property type="term" value="C:small ribosomal subunit"/>
    <property type="evidence" value="ECO:0007669"/>
    <property type="project" value="InterPro"/>
</dbReference>
<dbReference type="PROSITE" id="PS00323">
    <property type="entry name" value="RIBOSOMAL_S19"/>
    <property type="match status" value="1"/>
</dbReference>
<dbReference type="NCBIfam" id="TIGR01050">
    <property type="entry name" value="rpsS_bact"/>
    <property type="match status" value="1"/>
</dbReference>
<dbReference type="InterPro" id="IPR023575">
    <property type="entry name" value="Ribosomal_uS19_SF"/>
</dbReference>
<evidence type="ECO:0000256" key="9">
    <source>
        <dbReference type="SAM" id="MobiDB-lite"/>
    </source>
</evidence>
<dbReference type="FunFam" id="3.30.860.10:FF:000001">
    <property type="entry name" value="30S ribosomal protein S19"/>
    <property type="match status" value="1"/>
</dbReference>
<evidence type="ECO:0000256" key="6">
    <source>
        <dbReference type="ARBA" id="ARBA00035163"/>
    </source>
</evidence>
<keyword evidence="5 7" id="KW-0687">Ribonucleoprotein</keyword>
<feature type="region of interest" description="Disordered" evidence="9">
    <location>
        <begin position="83"/>
        <end position="110"/>
    </location>
</feature>